<proteinExistence type="predicted"/>
<dbReference type="AlphaFoldDB" id="A0A220MIN7"/>
<evidence type="ECO:0000313" key="1">
    <source>
        <dbReference type="EMBL" id="ASJ54722.1"/>
    </source>
</evidence>
<organism evidence="1 2">
    <name type="scientific">Brevibacillus formosus</name>
    <dbReference type="NCBI Taxonomy" id="54913"/>
    <lineage>
        <taxon>Bacteria</taxon>
        <taxon>Bacillati</taxon>
        <taxon>Bacillota</taxon>
        <taxon>Bacilli</taxon>
        <taxon>Bacillales</taxon>
        <taxon>Paenibacillaceae</taxon>
        <taxon>Brevibacillus</taxon>
    </lineage>
</organism>
<name>A0A220MIN7_9BACL</name>
<dbReference type="EMBL" id="CP018145">
    <property type="protein sequence ID" value="ASJ54722.1"/>
    <property type="molecule type" value="Genomic_DNA"/>
</dbReference>
<reference evidence="1 2" key="1">
    <citation type="submission" date="2016-11" db="EMBL/GenBank/DDBJ databases">
        <authorList>
            <person name="Jaros S."/>
            <person name="Januszkiewicz K."/>
            <person name="Wedrychowicz H."/>
        </authorList>
    </citation>
    <scope>NUCLEOTIDE SEQUENCE [LARGE SCALE GENOMIC DNA]</scope>
    <source>
        <strain evidence="1 2">NF2</strain>
    </source>
</reference>
<evidence type="ECO:0000313" key="2">
    <source>
        <dbReference type="Proteomes" id="UP000197781"/>
    </source>
</evidence>
<dbReference type="RefSeq" id="WP_088908432.1">
    <property type="nucleotide sequence ID" value="NZ_CP018145.1"/>
</dbReference>
<dbReference type="Proteomes" id="UP000197781">
    <property type="component" value="Chromosome"/>
</dbReference>
<dbReference type="KEGG" id="bfm:BP422_14755"/>
<accession>A0A220MIN7</accession>
<protein>
    <submittedName>
        <fullName evidence="1">Uncharacterized protein</fullName>
    </submittedName>
</protein>
<gene>
    <name evidence="1" type="ORF">BP422_14755</name>
</gene>
<sequence length="70" mass="8165">MSTKERCRTWPCPANRKSIWVMKADHLLFVFSKKAIFDIFIISQMPSKVLRKIAMNFSKKQEYPQSAAGK</sequence>